<feature type="transmembrane region" description="Helical" evidence="1">
    <location>
        <begin position="96"/>
        <end position="119"/>
    </location>
</feature>
<dbReference type="InterPro" id="IPR053018">
    <property type="entry name" value="Elsinochrome_Biosynth-Asso"/>
</dbReference>
<protein>
    <submittedName>
        <fullName evidence="2">Uncharacterized protein</fullName>
    </submittedName>
</protein>
<feature type="transmembrane region" description="Helical" evidence="1">
    <location>
        <begin position="131"/>
        <end position="151"/>
    </location>
</feature>
<dbReference type="OrthoDB" id="5427664at2759"/>
<accession>A0A6G1HDW7</accession>
<feature type="transmembrane region" description="Helical" evidence="1">
    <location>
        <begin position="229"/>
        <end position="256"/>
    </location>
</feature>
<feature type="transmembrane region" description="Helical" evidence="1">
    <location>
        <begin position="186"/>
        <end position="209"/>
    </location>
</feature>
<organism evidence="2 3">
    <name type="scientific">Aulographum hederae CBS 113979</name>
    <dbReference type="NCBI Taxonomy" id="1176131"/>
    <lineage>
        <taxon>Eukaryota</taxon>
        <taxon>Fungi</taxon>
        <taxon>Dikarya</taxon>
        <taxon>Ascomycota</taxon>
        <taxon>Pezizomycotina</taxon>
        <taxon>Dothideomycetes</taxon>
        <taxon>Pleosporomycetidae</taxon>
        <taxon>Aulographales</taxon>
        <taxon>Aulographaceae</taxon>
    </lineage>
</organism>
<keyword evidence="3" id="KW-1185">Reference proteome</keyword>
<dbReference type="Proteomes" id="UP000800041">
    <property type="component" value="Unassembled WGS sequence"/>
</dbReference>
<evidence type="ECO:0000313" key="2">
    <source>
        <dbReference type="EMBL" id="KAF1991373.1"/>
    </source>
</evidence>
<dbReference type="PANTHER" id="PTHR37577">
    <property type="entry name" value="INTEGRAL MEMBRANE PROTEIN"/>
    <property type="match status" value="1"/>
</dbReference>
<feature type="transmembrane region" description="Helical" evidence="1">
    <location>
        <begin position="72"/>
        <end position="90"/>
    </location>
</feature>
<keyword evidence="1" id="KW-0812">Transmembrane</keyword>
<feature type="transmembrane region" description="Helical" evidence="1">
    <location>
        <begin position="276"/>
        <end position="297"/>
    </location>
</feature>
<gene>
    <name evidence="2" type="ORF">K402DRAFT_459392</name>
</gene>
<keyword evidence="1" id="KW-1133">Transmembrane helix</keyword>
<keyword evidence="1" id="KW-0472">Membrane</keyword>
<evidence type="ECO:0000256" key="1">
    <source>
        <dbReference type="SAM" id="Phobius"/>
    </source>
</evidence>
<evidence type="ECO:0000313" key="3">
    <source>
        <dbReference type="Proteomes" id="UP000800041"/>
    </source>
</evidence>
<feature type="transmembrane region" description="Helical" evidence="1">
    <location>
        <begin position="17"/>
        <end position="43"/>
    </location>
</feature>
<dbReference type="EMBL" id="ML977139">
    <property type="protein sequence ID" value="KAF1991373.1"/>
    <property type="molecule type" value="Genomic_DNA"/>
</dbReference>
<dbReference type="PANTHER" id="PTHR37577:SF1">
    <property type="entry name" value="INTEGRAL MEMBRANE PROTEIN"/>
    <property type="match status" value="1"/>
</dbReference>
<reference evidence="2" key="1">
    <citation type="journal article" date="2020" name="Stud. Mycol.">
        <title>101 Dothideomycetes genomes: a test case for predicting lifestyles and emergence of pathogens.</title>
        <authorList>
            <person name="Haridas S."/>
            <person name="Albert R."/>
            <person name="Binder M."/>
            <person name="Bloem J."/>
            <person name="Labutti K."/>
            <person name="Salamov A."/>
            <person name="Andreopoulos B."/>
            <person name="Baker S."/>
            <person name="Barry K."/>
            <person name="Bills G."/>
            <person name="Bluhm B."/>
            <person name="Cannon C."/>
            <person name="Castanera R."/>
            <person name="Culley D."/>
            <person name="Daum C."/>
            <person name="Ezra D."/>
            <person name="Gonzalez J."/>
            <person name="Henrissat B."/>
            <person name="Kuo A."/>
            <person name="Liang C."/>
            <person name="Lipzen A."/>
            <person name="Lutzoni F."/>
            <person name="Magnuson J."/>
            <person name="Mondo S."/>
            <person name="Nolan M."/>
            <person name="Ohm R."/>
            <person name="Pangilinan J."/>
            <person name="Park H.-J."/>
            <person name="Ramirez L."/>
            <person name="Alfaro M."/>
            <person name="Sun H."/>
            <person name="Tritt A."/>
            <person name="Yoshinaga Y."/>
            <person name="Zwiers L.-H."/>
            <person name="Turgeon B."/>
            <person name="Goodwin S."/>
            <person name="Spatafora J."/>
            <person name="Crous P."/>
            <person name="Grigoriev I."/>
        </authorList>
    </citation>
    <scope>NUCLEOTIDE SEQUENCE</scope>
    <source>
        <strain evidence="2">CBS 113979</strain>
    </source>
</reference>
<name>A0A6G1HDW7_9PEZI</name>
<dbReference type="AlphaFoldDB" id="A0A6G1HDW7"/>
<sequence length="335" mass="37530">MVECLHEPAVAPADPDIIGIGVAWSFLTTAALTFLTCLIVMIIRLCRKNEQPGGFWPTTLRAVLISLYDQQLVTGMAIQIVCLAKLHFMIQYHLIAIWMLGGITTMAQFAALIVCFRDLSQNKYLSWLRQLAMFINCALNCVLGAFVASCFGKDLDRRLPVSCSLFPDGPTHKSVKPVRETARYPYVVAALVIVILAQVLLLSFAVRALNTAKSDPTPDDTRRRRRHIVYRWVGVVVALLLFIALALILRFTTAAFGRITDVSLEDHGSSEREWSFGQIIPMVLLVFPFITLIETWLEYCTSDDQTINGQVDSMELDEVVARYHQIPKPSQEALV</sequence>
<proteinExistence type="predicted"/>